<dbReference type="Proteomes" id="UP000294689">
    <property type="component" value="Unassembled WGS sequence"/>
</dbReference>
<dbReference type="AlphaFoldDB" id="A0A4R7PZP9"/>
<organism evidence="1 2">
    <name type="scientific">Gelidibacter sediminis</name>
    <dbReference type="NCBI Taxonomy" id="1608710"/>
    <lineage>
        <taxon>Bacteria</taxon>
        <taxon>Pseudomonadati</taxon>
        <taxon>Bacteroidota</taxon>
        <taxon>Flavobacteriia</taxon>
        <taxon>Flavobacteriales</taxon>
        <taxon>Flavobacteriaceae</taxon>
        <taxon>Gelidibacter</taxon>
    </lineage>
</organism>
<gene>
    <name evidence="1" type="ORF">BXY82_2575</name>
</gene>
<sequence>MNVLNLPKSNKYNTYFSQKKNFSSEYNVMMNWSGAA</sequence>
<comment type="caution">
    <text evidence="1">The sequence shown here is derived from an EMBL/GenBank/DDBJ whole genome shotgun (WGS) entry which is preliminary data.</text>
</comment>
<dbReference type="EMBL" id="SOBW01000008">
    <property type="protein sequence ID" value="TDU40524.1"/>
    <property type="molecule type" value="Genomic_DNA"/>
</dbReference>
<proteinExistence type="predicted"/>
<name>A0A4R7PZP9_9FLAO</name>
<reference evidence="1 2" key="1">
    <citation type="submission" date="2019-03" db="EMBL/GenBank/DDBJ databases">
        <title>Genomic Encyclopedia of Archaeal and Bacterial Type Strains, Phase II (KMG-II): from individual species to whole genera.</title>
        <authorList>
            <person name="Goeker M."/>
        </authorList>
    </citation>
    <scope>NUCLEOTIDE SEQUENCE [LARGE SCALE GENOMIC DNA]</scope>
    <source>
        <strain evidence="1 2">DSM 28135</strain>
    </source>
</reference>
<evidence type="ECO:0000313" key="2">
    <source>
        <dbReference type="Proteomes" id="UP000294689"/>
    </source>
</evidence>
<accession>A0A4R7PZP9</accession>
<keyword evidence="2" id="KW-1185">Reference proteome</keyword>
<protein>
    <submittedName>
        <fullName evidence="1">Uncharacterized protein</fullName>
    </submittedName>
</protein>
<evidence type="ECO:0000313" key="1">
    <source>
        <dbReference type="EMBL" id="TDU40524.1"/>
    </source>
</evidence>